<dbReference type="GO" id="GO:0005737">
    <property type="term" value="C:cytoplasm"/>
    <property type="evidence" value="ECO:0007669"/>
    <property type="project" value="TreeGrafter"/>
</dbReference>
<dbReference type="GO" id="GO:0005546">
    <property type="term" value="F:phosphatidylinositol-4,5-bisphosphate binding"/>
    <property type="evidence" value="ECO:0007669"/>
    <property type="project" value="TreeGrafter"/>
</dbReference>
<feature type="region of interest" description="Disordered" evidence="2">
    <location>
        <begin position="131"/>
        <end position="168"/>
    </location>
</feature>
<feature type="region of interest" description="Disordered" evidence="2">
    <location>
        <begin position="411"/>
        <end position="585"/>
    </location>
</feature>
<dbReference type="GO" id="GO:0031932">
    <property type="term" value="C:TORC2 complex"/>
    <property type="evidence" value="ECO:0007669"/>
    <property type="project" value="InterPro"/>
</dbReference>
<feature type="domain" description="SIN1-type PH" evidence="4">
    <location>
        <begin position="1058"/>
        <end position="1149"/>
    </location>
</feature>
<evidence type="ECO:0000313" key="6">
    <source>
        <dbReference type="Proteomes" id="UP001145021"/>
    </source>
</evidence>
<feature type="compositionally biased region" description="Low complexity" evidence="2">
    <location>
        <begin position="655"/>
        <end position="689"/>
    </location>
</feature>
<dbReference type="Pfam" id="PF16978">
    <property type="entry name" value="CRIM"/>
    <property type="match status" value="1"/>
</dbReference>
<dbReference type="PANTHER" id="PTHR13335:SF1">
    <property type="entry name" value="TARGET OF RAPAMYCIN COMPLEX 2 SUBUNIT MAPKAP1"/>
    <property type="match status" value="1"/>
</dbReference>
<accession>A0A9W8CNC4</accession>
<feature type="compositionally biased region" description="Polar residues" evidence="2">
    <location>
        <begin position="42"/>
        <end position="54"/>
    </location>
</feature>
<keyword evidence="5" id="KW-0418">Kinase</keyword>
<proteinExistence type="inferred from homology"/>
<protein>
    <submittedName>
        <fullName evidence="5">Component of a membrane-bound complex containing the Tor2p kinase</fullName>
    </submittedName>
</protein>
<dbReference type="AlphaFoldDB" id="A0A9W8CNC4"/>
<dbReference type="InterPro" id="IPR031313">
    <property type="entry name" value="Sin1_PH_dom"/>
</dbReference>
<evidence type="ECO:0000256" key="1">
    <source>
        <dbReference type="ARBA" id="ARBA00009407"/>
    </source>
</evidence>
<name>A0A9W8CNC4_9FUNG</name>
<feature type="compositionally biased region" description="Pro residues" evidence="2">
    <location>
        <begin position="466"/>
        <end position="482"/>
    </location>
</feature>
<dbReference type="PANTHER" id="PTHR13335">
    <property type="entry name" value="TARGET OF RAPAMYCIN COMPLEX 2 SUBUNIT MAPKAP1"/>
    <property type="match status" value="1"/>
</dbReference>
<dbReference type="InterPro" id="IPR031567">
    <property type="entry name" value="CRIM_dom"/>
</dbReference>
<reference evidence="5" key="1">
    <citation type="submission" date="2022-07" db="EMBL/GenBank/DDBJ databases">
        <title>Phylogenomic reconstructions and comparative analyses of Kickxellomycotina fungi.</title>
        <authorList>
            <person name="Reynolds N.K."/>
            <person name="Stajich J.E."/>
            <person name="Barry K."/>
            <person name="Grigoriev I.V."/>
            <person name="Crous P."/>
            <person name="Smith M.E."/>
        </authorList>
    </citation>
    <scope>NUCLEOTIDE SEQUENCE</scope>
    <source>
        <strain evidence="5">NBRC 105413</strain>
    </source>
</reference>
<dbReference type="InterPro" id="IPR011993">
    <property type="entry name" value="PH-like_dom_sf"/>
</dbReference>
<feature type="region of interest" description="Disordered" evidence="2">
    <location>
        <begin position="40"/>
        <end position="68"/>
    </location>
</feature>
<feature type="compositionally biased region" description="Low complexity" evidence="2">
    <location>
        <begin position="563"/>
        <end position="585"/>
    </location>
</feature>
<keyword evidence="5" id="KW-0808">Transferase</keyword>
<evidence type="ECO:0000256" key="2">
    <source>
        <dbReference type="SAM" id="MobiDB-lite"/>
    </source>
</evidence>
<dbReference type="InterPro" id="IPR008828">
    <property type="entry name" value="Sin1/Avo1"/>
</dbReference>
<comment type="caution">
    <text evidence="5">The sequence shown here is derived from an EMBL/GenBank/DDBJ whole genome shotgun (WGS) entry which is preliminary data.</text>
</comment>
<evidence type="ECO:0000259" key="4">
    <source>
        <dbReference type="Pfam" id="PF16979"/>
    </source>
</evidence>
<feature type="compositionally biased region" description="Pro residues" evidence="2">
    <location>
        <begin position="525"/>
        <end position="535"/>
    </location>
</feature>
<sequence>MALLQDPTFLIYQLRVSFLRSNDPTGERILTFDDLVVPPPSGTGSAQRARQGSVPSPMAPGGRRKTSASEIRRQVAHNAQANPYIMACGYYPEIDCAHSPELERHQDLYSGSAFPPARPTPRLALIGGTADVTAQPPLPSARYPDGTGATGRAKRTNRNAKVAPTREGREEVVGLGVVPQHPEMLEDFAAQPVDQTGQPPGLRRSLDAVRPRPLPMVAEANDGSLSDSGRMALGPADMPPRRSLDTIHAGAQDRPQLAHVLPTQAVAAASAVAQGERGRRGHVQSNSVATIRLQRPSDMKRKGSSRDAIALGIDFDVTTMFEAAPSAKSSSDSNRSQDAAPRKTGVGRAKRSDASFKIPLANLREDRAAQAPGLKRSATLPAKRHHQAAHGQRSRWAEAYAAGAKVPHQMASQASGWVGGAPETSWDQSSSSSGGEDGEQGGRRQRRGNGTHTWYGPRTSIRPVSMFPPPRAGAPFHAPPVPLLFGADDSDDDIDIDLEGDEGSSRTPALIGLPGFGPGLQRPLAPSPSPSPGPASPSVRSRTSSIGNGRVADAAKPARRSSRLAQRASTLATSVPASSPLSASFSSATQAPSAVSAAKYSHLAHEGAAVASRPRGVSDPRANSASSLSALANAGEAAASKEALLRKPTGGKLQALSSPLLSPASAPSLRQPAPSSSNDSTPAPVAAYVPPSPPKTSGLAALLSTKIDVRFNPFAEEFGVIGVAQTGASAPPFALKVFVFYNGEGSSTVKSQALDVRVRAAATVEQAIGFVLHQYVEEQRSPPLASEVQDVVHWVLHIADDGQVDDDFPVLDRTRQVAKFAFDEFALCLATPEQVKLNEAVRVRQGRPPRMARPHSLLPASALGQDSDAVKPASANAVSSSELRYKISPRKQLSAVVLQQSRVAIASTAGIFVGTSLLAAHAGTLPPLSSTGASAPTSAPAPAPGESRFLRIRILGDALHSTTVEIHSDATVGAALAQVRRKKPFSEDEYVLGVIEDSRFIVCNPDLAISQIPSAVELCLQKIGAPLPPPESLAIYEKRWSEEPTNALVAEDAPPNTHYYTFRVIRRAQMFARHDRLLVIDGEVVTLMPADHRTESAKTLTFHISNIECKRNQRSPKKIRLMVTRRTNGGEKSVDLEAASEDDAIRICTILVRMHNLYVNNNGGAI</sequence>
<comment type="similarity">
    <text evidence="1">Belongs to the SIN1 family.</text>
</comment>
<evidence type="ECO:0000313" key="5">
    <source>
        <dbReference type="EMBL" id="KAJ1648610.1"/>
    </source>
</evidence>
<dbReference type="Pfam" id="PF16979">
    <property type="entry name" value="SIN1_PH"/>
    <property type="match status" value="1"/>
</dbReference>
<feature type="compositionally biased region" description="Polar residues" evidence="2">
    <location>
        <begin position="327"/>
        <end position="337"/>
    </location>
</feature>
<dbReference type="GO" id="GO:0038203">
    <property type="term" value="P:TORC2 signaling"/>
    <property type="evidence" value="ECO:0007669"/>
    <property type="project" value="TreeGrafter"/>
</dbReference>
<evidence type="ECO:0000259" key="3">
    <source>
        <dbReference type="Pfam" id="PF16978"/>
    </source>
</evidence>
<dbReference type="EMBL" id="JANBOH010000002">
    <property type="protein sequence ID" value="KAJ1648610.1"/>
    <property type="molecule type" value="Genomic_DNA"/>
</dbReference>
<feature type="domain" description="CRIM" evidence="3">
    <location>
        <begin position="697"/>
        <end position="839"/>
    </location>
</feature>
<dbReference type="GO" id="GO:0016301">
    <property type="term" value="F:kinase activity"/>
    <property type="evidence" value="ECO:0007669"/>
    <property type="project" value="UniProtKB-KW"/>
</dbReference>
<feature type="region of interest" description="Disordered" evidence="2">
    <location>
        <begin position="655"/>
        <end position="690"/>
    </location>
</feature>
<gene>
    <name evidence="5" type="primary">AVO1</name>
    <name evidence="5" type="ORF">LPJ64_000064</name>
</gene>
<dbReference type="Gene3D" id="2.30.29.30">
    <property type="entry name" value="Pleckstrin-homology domain (PH domain)/Phosphotyrosine-binding domain (PTB)"/>
    <property type="match status" value="1"/>
</dbReference>
<organism evidence="5 6">
    <name type="scientific">Coemansia asiatica</name>
    <dbReference type="NCBI Taxonomy" id="1052880"/>
    <lineage>
        <taxon>Eukaryota</taxon>
        <taxon>Fungi</taxon>
        <taxon>Fungi incertae sedis</taxon>
        <taxon>Zoopagomycota</taxon>
        <taxon>Kickxellomycotina</taxon>
        <taxon>Kickxellomycetes</taxon>
        <taxon>Kickxellales</taxon>
        <taxon>Kickxellaceae</taxon>
        <taxon>Coemansia</taxon>
    </lineage>
</organism>
<keyword evidence="6" id="KW-1185">Reference proteome</keyword>
<feature type="compositionally biased region" description="Acidic residues" evidence="2">
    <location>
        <begin position="488"/>
        <end position="502"/>
    </location>
</feature>
<feature type="region of interest" description="Disordered" evidence="2">
    <location>
        <begin position="325"/>
        <end position="396"/>
    </location>
</feature>
<dbReference type="Proteomes" id="UP001145021">
    <property type="component" value="Unassembled WGS sequence"/>
</dbReference>
<dbReference type="GO" id="GO:0005886">
    <property type="term" value="C:plasma membrane"/>
    <property type="evidence" value="ECO:0007669"/>
    <property type="project" value="TreeGrafter"/>
</dbReference>